<dbReference type="PANTHER" id="PTHR43194:SF2">
    <property type="entry name" value="PEROXISOMAL MEMBRANE PROTEIN LPX1"/>
    <property type="match status" value="1"/>
</dbReference>
<dbReference type="PANTHER" id="PTHR43194">
    <property type="entry name" value="HYDROLASE ALPHA/BETA FOLD FAMILY"/>
    <property type="match status" value="1"/>
</dbReference>
<organism evidence="2">
    <name type="scientific">marine metagenome</name>
    <dbReference type="NCBI Taxonomy" id="408172"/>
    <lineage>
        <taxon>unclassified sequences</taxon>
        <taxon>metagenomes</taxon>
        <taxon>ecological metagenomes</taxon>
    </lineage>
</organism>
<dbReference type="AlphaFoldDB" id="A0A382G149"/>
<dbReference type="InterPro" id="IPR050228">
    <property type="entry name" value="Carboxylesterase_BioH"/>
</dbReference>
<proteinExistence type="predicted"/>
<evidence type="ECO:0000313" key="2">
    <source>
        <dbReference type="EMBL" id="SVB68505.1"/>
    </source>
</evidence>
<dbReference type="PRINTS" id="PR00111">
    <property type="entry name" value="ABHYDROLASE"/>
</dbReference>
<dbReference type="InterPro" id="IPR029058">
    <property type="entry name" value="AB_hydrolase_fold"/>
</dbReference>
<gene>
    <name evidence="2" type="ORF">METZ01_LOCUS221359</name>
</gene>
<reference evidence="2" key="1">
    <citation type="submission" date="2018-05" db="EMBL/GenBank/DDBJ databases">
        <authorList>
            <person name="Lanie J.A."/>
            <person name="Ng W.-L."/>
            <person name="Kazmierczak K.M."/>
            <person name="Andrzejewski T.M."/>
            <person name="Davidsen T.M."/>
            <person name="Wayne K.J."/>
            <person name="Tettelin H."/>
            <person name="Glass J.I."/>
            <person name="Rusch D."/>
            <person name="Podicherti R."/>
            <person name="Tsui H.-C.T."/>
            <person name="Winkler M.E."/>
        </authorList>
    </citation>
    <scope>NUCLEOTIDE SEQUENCE</scope>
</reference>
<dbReference type="InterPro" id="IPR000073">
    <property type="entry name" value="AB_hydrolase_1"/>
</dbReference>
<dbReference type="EMBL" id="UINC01052779">
    <property type="protein sequence ID" value="SVB68505.1"/>
    <property type="molecule type" value="Genomic_DNA"/>
</dbReference>
<name>A0A382G149_9ZZZZ</name>
<dbReference type="SUPFAM" id="SSF53474">
    <property type="entry name" value="alpha/beta-Hydrolases"/>
    <property type="match status" value="1"/>
</dbReference>
<protein>
    <recommendedName>
        <fullName evidence="1">AB hydrolase-1 domain-containing protein</fullName>
    </recommendedName>
</protein>
<sequence>MYEYIEKDDVFRKTIKTGHFIQLKKGFTYYEYDKLNNDDLIILIHGFSVPSYIWDETYYEAIKRGYGVLRLDLFGRGYSDNPDVAYTDELFASQVIDLLDKLYIAKKVNLVGLSNGGRVISKIAENHSHRIKRIIYVSPSGFHNSSLKPDRSDVTNNEVSAFIKNKYKTIAKEQLEDFKDPSSFNDWDKKYEKLLKYKGFARALISTRKNHRSLDLINEKIGQMSLPQYAIWGNEDTVLPLNEVRDKISNIMPKLKLFVIEDSGHLPHKEKSEEFNDIFFNQI</sequence>
<accession>A0A382G149</accession>
<dbReference type="Pfam" id="PF00561">
    <property type="entry name" value="Abhydrolase_1"/>
    <property type="match status" value="1"/>
</dbReference>
<feature type="domain" description="AB hydrolase-1" evidence="1">
    <location>
        <begin position="40"/>
        <end position="271"/>
    </location>
</feature>
<dbReference type="Gene3D" id="3.40.50.1820">
    <property type="entry name" value="alpha/beta hydrolase"/>
    <property type="match status" value="1"/>
</dbReference>
<evidence type="ECO:0000259" key="1">
    <source>
        <dbReference type="Pfam" id="PF00561"/>
    </source>
</evidence>
<feature type="non-terminal residue" evidence="2">
    <location>
        <position position="283"/>
    </location>
</feature>